<keyword evidence="3" id="KW-1185">Reference proteome</keyword>
<dbReference type="Proteomes" id="UP001058003">
    <property type="component" value="Chromosome"/>
</dbReference>
<sequence>MDRETDVAQLRALFASTIEAWDRADAQAYAAAFTEDADYTIFVGTRYRGRDKIADVHDALWRRFLKGSRLVGAVTDIRFVTDDVAVLTSQGRVRTSRLSGRRLDKAQTFVAVRRDGRWLFTAFHNSPRKRLLEWISARTEPRTAPNT</sequence>
<dbReference type="InterPro" id="IPR032710">
    <property type="entry name" value="NTF2-like_dom_sf"/>
</dbReference>
<evidence type="ECO:0000259" key="1">
    <source>
        <dbReference type="Pfam" id="PF14534"/>
    </source>
</evidence>
<dbReference type="AlphaFoldDB" id="A0A9Q9IJT3"/>
<dbReference type="EMBL" id="CP073767">
    <property type="protein sequence ID" value="UWZ56896.1"/>
    <property type="molecule type" value="Genomic_DNA"/>
</dbReference>
<dbReference type="KEGG" id="daur:Daura_12380"/>
<reference evidence="2" key="1">
    <citation type="submission" date="2021-04" db="EMBL/GenBank/DDBJ databases">
        <title>Dactylosporangium aurantiacum NRRL B-8018 full assembly.</title>
        <authorList>
            <person name="Hartkoorn R.C."/>
            <person name="Beaudoing E."/>
            <person name="Hot D."/>
        </authorList>
    </citation>
    <scope>NUCLEOTIDE SEQUENCE</scope>
    <source>
        <strain evidence="2">NRRL B-8018</strain>
    </source>
</reference>
<accession>A0A9Q9IJT3</accession>
<gene>
    <name evidence="2" type="ORF">Daura_12380</name>
</gene>
<dbReference type="InterPro" id="IPR027843">
    <property type="entry name" value="DUF4440"/>
</dbReference>
<dbReference type="SUPFAM" id="SSF54427">
    <property type="entry name" value="NTF2-like"/>
    <property type="match status" value="1"/>
</dbReference>
<name>A0A9Q9IJT3_9ACTN</name>
<dbReference type="NCBIfam" id="TIGR02246">
    <property type="entry name" value="SgcJ/EcaC family oxidoreductase"/>
    <property type="match status" value="1"/>
</dbReference>
<evidence type="ECO:0000313" key="3">
    <source>
        <dbReference type="Proteomes" id="UP001058003"/>
    </source>
</evidence>
<dbReference type="RefSeq" id="WP_033365349.1">
    <property type="nucleotide sequence ID" value="NZ_CP073767.1"/>
</dbReference>
<proteinExistence type="predicted"/>
<dbReference type="Gene3D" id="3.10.450.50">
    <property type="match status" value="1"/>
</dbReference>
<protein>
    <submittedName>
        <fullName evidence="2">SgcJ/EcaC family oxidoreductase</fullName>
    </submittedName>
</protein>
<feature type="domain" description="DUF4440" evidence="1">
    <location>
        <begin position="10"/>
        <end position="119"/>
    </location>
</feature>
<dbReference type="OrthoDB" id="2887901at2"/>
<evidence type="ECO:0000313" key="2">
    <source>
        <dbReference type="EMBL" id="UWZ56896.1"/>
    </source>
</evidence>
<dbReference type="InterPro" id="IPR011944">
    <property type="entry name" value="Steroid_delta5-4_isomerase"/>
</dbReference>
<organism evidence="2 3">
    <name type="scientific">Dactylosporangium aurantiacum</name>
    <dbReference type="NCBI Taxonomy" id="35754"/>
    <lineage>
        <taxon>Bacteria</taxon>
        <taxon>Bacillati</taxon>
        <taxon>Actinomycetota</taxon>
        <taxon>Actinomycetes</taxon>
        <taxon>Micromonosporales</taxon>
        <taxon>Micromonosporaceae</taxon>
        <taxon>Dactylosporangium</taxon>
    </lineage>
</organism>
<dbReference type="Pfam" id="PF14534">
    <property type="entry name" value="DUF4440"/>
    <property type="match status" value="1"/>
</dbReference>